<dbReference type="InterPro" id="IPR036513">
    <property type="entry name" value="STAS_dom_sf"/>
</dbReference>
<dbReference type="Gene3D" id="3.40.50.10600">
    <property type="entry name" value="SpoIIaa-like domains"/>
    <property type="match status" value="1"/>
</dbReference>
<sequence>MLQLIENLPGNVVGIRAIGEVEDDDYEDVLVPAIEAARAEHEKIRLLYVLGEEFTGYEADAMLEDAKLGARTFTAYDKIAVVTDATWLQRTVKAFGWMMPGEVRTFHTDALDDATGWISS</sequence>
<dbReference type="RefSeq" id="WP_208294051.1">
    <property type="nucleotide sequence ID" value="NZ_SOAU01000001.1"/>
</dbReference>
<keyword evidence="2" id="KW-1185">Reference proteome</keyword>
<protein>
    <submittedName>
        <fullName evidence="1">SpoIIAA-like protein</fullName>
    </submittedName>
</protein>
<comment type="caution">
    <text evidence="1">The sequence shown here is derived from an EMBL/GenBank/DDBJ whole genome shotgun (WGS) entry which is preliminary data.</text>
</comment>
<dbReference type="InterPro" id="IPR021866">
    <property type="entry name" value="SpoIIAA-like"/>
</dbReference>
<dbReference type="SUPFAM" id="SSF52091">
    <property type="entry name" value="SpoIIaa-like"/>
    <property type="match status" value="1"/>
</dbReference>
<dbReference type="Proteomes" id="UP000294558">
    <property type="component" value="Unassembled WGS sequence"/>
</dbReference>
<dbReference type="AlphaFoldDB" id="A0A4V3EJ28"/>
<proteinExistence type="predicted"/>
<evidence type="ECO:0000313" key="2">
    <source>
        <dbReference type="Proteomes" id="UP000294558"/>
    </source>
</evidence>
<name>A0A4V3EJ28_9ACTN</name>
<evidence type="ECO:0000313" key="1">
    <source>
        <dbReference type="EMBL" id="TDT16708.1"/>
    </source>
</evidence>
<dbReference type="EMBL" id="SOAU01000001">
    <property type="protein sequence ID" value="TDT16708.1"/>
    <property type="molecule type" value="Genomic_DNA"/>
</dbReference>
<organism evidence="1 2">
    <name type="scientific">Ilumatobacter fluminis</name>
    <dbReference type="NCBI Taxonomy" id="467091"/>
    <lineage>
        <taxon>Bacteria</taxon>
        <taxon>Bacillati</taxon>
        <taxon>Actinomycetota</taxon>
        <taxon>Acidimicrobiia</taxon>
        <taxon>Acidimicrobiales</taxon>
        <taxon>Ilumatobacteraceae</taxon>
        <taxon>Ilumatobacter</taxon>
    </lineage>
</organism>
<gene>
    <name evidence="1" type="ORF">BDK89_2302</name>
</gene>
<dbReference type="InterPro" id="IPR038396">
    <property type="entry name" value="SpoIIAA-like_sf"/>
</dbReference>
<accession>A0A4V3EJ28</accession>
<dbReference type="Pfam" id="PF11964">
    <property type="entry name" value="SpoIIAA-like"/>
    <property type="match status" value="1"/>
</dbReference>
<reference evidence="1 2" key="1">
    <citation type="submission" date="2019-03" db="EMBL/GenBank/DDBJ databases">
        <title>Sequencing the genomes of 1000 actinobacteria strains.</title>
        <authorList>
            <person name="Klenk H.-P."/>
        </authorList>
    </citation>
    <scope>NUCLEOTIDE SEQUENCE [LARGE SCALE GENOMIC DNA]</scope>
    <source>
        <strain evidence="1 2">DSM 18936</strain>
    </source>
</reference>